<comment type="subunit">
    <text evidence="9">The complex comprises the extracytoplasmic solute receptor protein and the two transmembrane proteins.</text>
</comment>
<dbReference type="PANTHER" id="PTHR35011:SF10">
    <property type="entry name" value="TRAP TRANSPORTER SMALL PERMEASE PROTEIN"/>
    <property type="match status" value="1"/>
</dbReference>
<evidence type="ECO:0000256" key="4">
    <source>
        <dbReference type="ARBA" id="ARBA00022519"/>
    </source>
</evidence>
<keyword evidence="7 9" id="KW-0472">Membrane</keyword>
<dbReference type="InterPro" id="IPR007387">
    <property type="entry name" value="TRAP_DctQ"/>
</dbReference>
<comment type="subcellular location">
    <subcellularLocation>
        <location evidence="1 9">Cell inner membrane</location>
        <topology evidence="1 9">Multi-pass membrane protein</topology>
    </subcellularLocation>
</comment>
<evidence type="ECO:0000256" key="1">
    <source>
        <dbReference type="ARBA" id="ARBA00004429"/>
    </source>
</evidence>
<keyword evidence="3" id="KW-1003">Cell membrane</keyword>
<comment type="similarity">
    <text evidence="8 9">Belongs to the TRAP transporter small permease family.</text>
</comment>
<evidence type="ECO:0000313" key="12">
    <source>
        <dbReference type="Proteomes" id="UP000027463"/>
    </source>
</evidence>
<organism evidence="11 12">
    <name type="scientific">Thalassospira permensis NBRC 106175</name>
    <dbReference type="NCBI Taxonomy" id="1353532"/>
    <lineage>
        <taxon>Bacteria</taxon>
        <taxon>Pseudomonadati</taxon>
        <taxon>Pseudomonadota</taxon>
        <taxon>Alphaproteobacteria</taxon>
        <taxon>Rhodospirillales</taxon>
        <taxon>Thalassospiraceae</taxon>
        <taxon>Thalassospira</taxon>
    </lineage>
</organism>
<keyword evidence="12" id="KW-1185">Reference proteome</keyword>
<keyword evidence="2 9" id="KW-0813">Transport</keyword>
<evidence type="ECO:0000313" key="11">
    <source>
        <dbReference type="EMBL" id="KEO53127.1"/>
    </source>
</evidence>
<feature type="domain" description="Tripartite ATP-independent periplasmic transporters DctQ component" evidence="10">
    <location>
        <begin position="26"/>
        <end position="157"/>
    </location>
</feature>
<keyword evidence="6 9" id="KW-1133">Transmembrane helix</keyword>
<evidence type="ECO:0000259" key="10">
    <source>
        <dbReference type="Pfam" id="PF04290"/>
    </source>
</evidence>
<keyword evidence="5 9" id="KW-0812">Transmembrane</keyword>
<evidence type="ECO:0000256" key="6">
    <source>
        <dbReference type="ARBA" id="ARBA00022989"/>
    </source>
</evidence>
<dbReference type="Proteomes" id="UP000027463">
    <property type="component" value="Unassembled WGS sequence"/>
</dbReference>
<proteinExistence type="inferred from homology"/>
<evidence type="ECO:0000256" key="3">
    <source>
        <dbReference type="ARBA" id="ARBA00022475"/>
    </source>
</evidence>
<comment type="function">
    <text evidence="9">Part of the tripartite ATP-independent periplasmic (TRAP) transport system.</text>
</comment>
<dbReference type="RefSeq" id="WP_051682364.1">
    <property type="nucleotide sequence ID" value="NZ_AUNC01000044.1"/>
</dbReference>
<dbReference type="EMBL" id="AUNC01000044">
    <property type="protein sequence ID" value="KEO53127.1"/>
    <property type="molecule type" value="Genomic_DNA"/>
</dbReference>
<evidence type="ECO:0000256" key="7">
    <source>
        <dbReference type="ARBA" id="ARBA00023136"/>
    </source>
</evidence>
<dbReference type="Pfam" id="PF04290">
    <property type="entry name" value="DctQ"/>
    <property type="match status" value="1"/>
</dbReference>
<feature type="transmembrane region" description="Helical" evidence="9">
    <location>
        <begin position="89"/>
        <end position="111"/>
    </location>
</feature>
<reference evidence="11 12" key="1">
    <citation type="submission" date="2013-07" db="EMBL/GenBank/DDBJ databases">
        <title>Thalassospira permensis NBRC 106175 Genome Sequencing.</title>
        <authorList>
            <person name="Lai Q."/>
            <person name="Shao Z."/>
        </authorList>
    </citation>
    <scope>NUCLEOTIDE SEQUENCE [LARGE SCALE GENOMIC DNA]</scope>
    <source>
        <strain evidence="11 12">NBRC 106175</strain>
    </source>
</reference>
<keyword evidence="4 9" id="KW-0997">Cell inner membrane</keyword>
<evidence type="ECO:0000256" key="5">
    <source>
        <dbReference type="ARBA" id="ARBA00022692"/>
    </source>
</evidence>
<evidence type="ECO:0000256" key="9">
    <source>
        <dbReference type="RuleBase" id="RU369079"/>
    </source>
</evidence>
<sequence>MKSVVKFIESLSKLGAALAAITLVAMVLFILFEIVLRTVFDSSTFIMDEMVGYGVATATFLALPYALGEGSIIRVELLLGHVSGRHRKFLEALSCVVGLGVTWLLISFMWVRVERDWARNTVSSSIAEMPMWIPQGIILAGLCLLFLQLIALLIRQFIAIPDRASDAETL</sequence>
<dbReference type="PANTHER" id="PTHR35011">
    <property type="entry name" value="2,3-DIKETO-L-GULONATE TRAP TRANSPORTER SMALL PERMEASE PROTEIN YIAM"/>
    <property type="match status" value="1"/>
</dbReference>
<feature type="transmembrane region" description="Helical" evidence="9">
    <location>
        <begin position="51"/>
        <end position="68"/>
    </location>
</feature>
<accession>A0ABR4TJV4</accession>
<feature type="transmembrane region" description="Helical" evidence="9">
    <location>
        <begin position="12"/>
        <end position="31"/>
    </location>
</feature>
<name>A0ABR4TJV4_9PROT</name>
<protein>
    <recommendedName>
        <fullName evidence="9">TRAP transporter small permease protein</fullName>
    </recommendedName>
</protein>
<dbReference type="InterPro" id="IPR055348">
    <property type="entry name" value="DctQ"/>
</dbReference>
<evidence type="ECO:0000256" key="2">
    <source>
        <dbReference type="ARBA" id="ARBA00022448"/>
    </source>
</evidence>
<gene>
    <name evidence="11" type="ORF">SMB34_21585</name>
</gene>
<comment type="caution">
    <text evidence="11">The sequence shown here is derived from an EMBL/GenBank/DDBJ whole genome shotgun (WGS) entry which is preliminary data.</text>
</comment>
<feature type="transmembrane region" description="Helical" evidence="9">
    <location>
        <begin position="131"/>
        <end position="154"/>
    </location>
</feature>
<evidence type="ECO:0000256" key="8">
    <source>
        <dbReference type="ARBA" id="ARBA00038436"/>
    </source>
</evidence>